<feature type="chain" id="PRO_5012284455" evidence="4">
    <location>
        <begin position="24"/>
        <end position="317"/>
    </location>
</feature>
<proteinExistence type="inferred from homology"/>
<dbReference type="SUPFAM" id="SSF53850">
    <property type="entry name" value="Periplasmic binding protein-like II"/>
    <property type="match status" value="1"/>
</dbReference>
<reference evidence="6" key="1">
    <citation type="submission" date="2016-08" db="EMBL/GenBank/DDBJ databases">
        <authorList>
            <person name="Seilhamer J.J."/>
        </authorList>
    </citation>
    <scope>NUCLEOTIDE SEQUENCE</scope>
    <source>
        <strain evidence="6">86</strain>
    </source>
</reference>
<dbReference type="EMBL" id="FMJE01000004">
    <property type="protein sequence ID" value="SCM81710.1"/>
    <property type="molecule type" value="Genomic_DNA"/>
</dbReference>
<dbReference type="PROSITE" id="PS51257">
    <property type="entry name" value="PROKAR_LIPOPROTEIN"/>
    <property type="match status" value="1"/>
</dbReference>
<sequence>MKKVTIILLVAMLALALTGCTGNKPEDTSPKHSQLQSLTIGLMPDVDSIPFIIAQEKGYFKEEGLTVTLKSFKSAMERDSALQSGNLDGTISDMLAEAFAKAGGFDTVITSLTTGSYKMVVNKNETVASIKDLQGKDVAVSKNTVIEYVTDKIADESGLPANGINKVVIPQIPARLEMLQNGKIAAATLPEPLASVAIKNGGKLVNSSDRLGINPGVLLFTAKAVNGKEQEIHAMYRAYNKAVDYLAKEPLENYIDLVIAKGGFPQDVKGALVLPQYKKAVAPDPKDIDAVMTWLQARQLIKNKYSYSELVDTRFVR</sequence>
<dbReference type="Pfam" id="PF09084">
    <property type="entry name" value="NMT1"/>
    <property type="match status" value="1"/>
</dbReference>
<feature type="signal peptide" evidence="4">
    <location>
        <begin position="1"/>
        <end position="23"/>
    </location>
</feature>
<protein>
    <submittedName>
        <fullName evidence="6">ABC-type nitrate/sulfonate/bicarbonate transport system, periplasmic component</fullName>
    </submittedName>
</protein>
<comment type="similarity">
    <text evidence="2">Belongs to the bacterial solute-binding protein SsuA/TauA family.</text>
</comment>
<dbReference type="SMART" id="SM00062">
    <property type="entry name" value="PBPb"/>
    <property type="match status" value="1"/>
</dbReference>
<organism evidence="6">
    <name type="scientific">uncultured Sporomusa sp</name>
    <dbReference type="NCBI Taxonomy" id="307249"/>
    <lineage>
        <taxon>Bacteria</taxon>
        <taxon>Bacillati</taxon>
        <taxon>Bacillota</taxon>
        <taxon>Negativicutes</taxon>
        <taxon>Selenomonadales</taxon>
        <taxon>Sporomusaceae</taxon>
        <taxon>Sporomusa</taxon>
        <taxon>environmental samples</taxon>
    </lineage>
</organism>
<name>A0A212LW63_9FIRM</name>
<accession>A0A212LW63</accession>
<evidence type="ECO:0000256" key="4">
    <source>
        <dbReference type="SAM" id="SignalP"/>
    </source>
</evidence>
<dbReference type="Gene3D" id="3.40.190.10">
    <property type="entry name" value="Periplasmic binding protein-like II"/>
    <property type="match status" value="2"/>
</dbReference>
<dbReference type="PANTHER" id="PTHR30024:SF47">
    <property type="entry name" value="TAURINE-BINDING PERIPLASMIC PROTEIN"/>
    <property type="match status" value="1"/>
</dbReference>
<dbReference type="PANTHER" id="PTHR30024">
    <property type="entry name" value="ALIPHATIC SULFONATES-BINDING PROTEIN-RELATED"/>
    <property type="match status" value="1"/>
</dbReference>
<evidence type="ECO:0000313" key="6">
    <source>
        <dbReference type="EMBL" id="SCM81710.1"/>
    </source>
</evidence>
<dbReference type="AlphaFoldDB" id="A0A212LW63"/>
<keyword evidence="3 4" id="KW-0732">Signal</keyword>
<feature type="domain" description="Solute-binding protein family 3/N-terminal" evidence="5">
    <location>
        <begin position="37"/>
        <end position="258"/>
    </location>
</feature>
<dbReference type="InterPro" id="IPR001638">
    <property type="entry name" value="Solute-binding_3/MltF_N"/>
</dbReference>
<gene>
    <name evidence="6" type="ORF">KL86SPO_40194</name>
</gene>
<dbReference type="GO" id="GO:0042597">
    <property type="term" value="C:periplasmic space"/>
    <property type="evidence" value="ECO:0007669"/>
    <property type="project" value="UniProtKB-SubCell"/>
</dbReference>
<dbReference type="RefSeq" id="WP_250729305.1">
    <property type="nucleotide sequence ID" value="NZ_LT608335.1"/>
</dbReference>
<evidence type="ECO:0000256" key="2">
    <source>
        <dbReference type="ARBA" id="ARBA00010742"/>
    </source>
</evidence>
<dbReference type="InterPro" id="IPR015168">
    <property type="entry name" value="SsuA/THI5"/>
</dbReference>
<evidence type="ECO:0000256" key="1">
    <source>
        <dbReference type="ARBA" id="ARBA00004418"/>
    </source>
</evidence>
<comment type="subcellular location">
    <subcellularLocation>
        <location evidence="1">Periplasm</location>
    </subcellularLocation>
</comment>
<evidence type="ECO:0000256" key="3">
    <source>
        <dbReference type="ARBA" id="ARBA00022729"/>
    </source>
</evidence>
<evidence type="ECO:0000259" key="5">
    <source>
        <dbReference type="SMART" id="SM00062"/>
    </source>
</evidence>